<dbReference type="VEuPathDB" id="FungiDB:JI435_408690"/>
<dbReference type="AlphaFoldDB" id="A0A7U2F081"/>
<keyword evidence="2" id="KW-1185">Reference proteome</keyword>
<sequence>RIIVCRHESSRAVLMIGRVQDIHRSRLTGIRTCRLRSPSKKEGNFSISSCCNFSLALSYPITAIDDSKPPYKELALLFHGHTSPIHRSRGVIPHFLPTHCVSTKRNIFLSQELFVNQVSWRLVADKDQVDNVLFGKRRKTAAKP</sequence>
<accession>A0A7U2F081</accession>
<evidence type="ECO:0000313" key="1">
    <source>
        <dbReference type="EMBL" id="QRC96311.1"/>
    </source>
</evidence>
<gene>
    <name evidence="1" type="ORF">JI435_408690</name>
</gene>
<evidence type="ECO:0000313" key="2">
    <source>
        <dbReference type="Proteomes" id="UP000663193"/>
    </source>
</evidence>
<reference evidence="2" key="1">
    <citation type="journal article" date="2021" name="BMC Genomics">
        <title>Chromosome-level genome assembly and manually-curated proteome of model necrotroph Parastagonospora nodorum Sn15 reveals a genome-wide trove of candidate effector homologs, and redundancy of virulence-related functions within an accessory chromosome.</title>
        <authorList>
            <person name="Bertazzoni S."/>
            <person name="Jones D.A.B."/>
            <person name="Phan H.T."/>
            <person name="Tan K.-C."/>
            <person name="Hane J.K."/>
        </authorList>
    </citation>
    <scope>NUCLEOTIDE SEQUENCE [LARGE SCALE GENOMIC DNA]</scope>
    <source>
        <strain evidence="2">SN15 / ATCC MYA-4574 / FGSC 10173)</strain>
    </source>
</reference>
<proteinExistence type="predicted"/>
<protein>
    <submittedName>
        <fullName evidence="1">Uncharacterized protein</fullName>
    </submittedName>
</protein>
<dbReference type="Proteomes" id="UP000663193">
    <property type="component" value="Chromosome 6"/>
</dbReference>
<feature type="non-terminal residue" evidence="1">
    <location>
        <position position="1"/>
    </location>
</feature>
<dbReference type="EMBL" id="CP069028">
    <property type="protein sequence ID" value="QRC96311.1"/>
    <property type="molecule type" value="Genomic_DNA"/>
</dbReference>
<organism evidence="1 2">
    <name type="scientific">Phaeosphaeria nodorum (strain SN15 / ATCC MYA-4574 / FGSC 10173)</name>
    <name type="common">Glume blotch fungus</name>
    <name type="synonym">Parastagonospora nodorum</name>
    <dbReference type="NCBI Taxonomy" id="321614"/>
    <lineage>
        <taxon>Eukaryota</taxon>
        <taxon>Fungi</taxon>
        <taxon>Dikarya</taxon>
        <taxon>Ascomycota</taxon>
        <taxon>Pezizomycotina</taxon>
        <taxon>Dothideomycetes</taxon>
        <taxon>Pleosporomycetidae</taxon>
        <taxon>Pleosporales</taxon>
        <taxon>Pleosporineae</taxon>
        <taxon>Phaeosphaeriaceae</taxon>
        <taxon>Parastagonospora</taxon>
    </lineage>
</organism>
<name>A0A7U2F081_PHANO</name>